<accession>A0A9P9DUI5</accession>
<dbReference type="GO" id="GO:0004806">
    <property type="term" value="F:triacylglycerol lipase activity"/>
    <property type="evidence" value="ECO:0007669"/>
    <property type="project" value="InterPro"/>
</dbReference>
<feature type="domain" description="PNPLA" evidence="7">
    <location>
        <begin position="223"/>
        <end position="421"/>
    </location>
</feature>
<keyword evidence="8" id="KW-0808">Transferase</keyword>
<dbReference type="GO" id="GO:0016042">
    <property type="term" value="P:lipid catabolic process"/>
    <property type="evidence" value="ECO:0007669"/>
    <property type="project" value="UniProtKB-UniRule"/>
</dbReference>
<comment type="caution">
    <text evidence="8">The sequence shown here is derived from an EMBL/GenBank/DDBJ whole genome shotgun (WGS) entry which is preliminary data.</text>
</comment>
<evidence type="ECO:0000256" key="2">
    <source>
        <dbReference type="ARBA" id="ARBA00022801"/>
    </source>
</evidence>
<evidence type="ECO:0000256" key="6">
    <source>
        <dbReference type="SAM" id="MobiDB-lite"/>
    </source>
</evidence>
<comment type="function">
    <text evidence="1">Probable lipid hydrolase.</text>
</comment>
<dbReference type="GO" id="GO:0006641">
    <property type="term" value="P:triglyceride metabolic process"/>
    <property type="evidence" value="ECO:0007669"/>
    <property type="project" value="UniProtKB-ARBA"/>
</dbReference>
<dbReference type="PANTHER" id="PTHR14226:SF10">
    <property type="entry name" value="TRIACYLGLYCEROL LIPASE 4-RELATED"/>
    <property type="match status" value="1"/>
</dbReference>
<organism evidence="8 9">
    <name type="scientific">Dendryphion nanum</name>
    <dbReference type="NCBI Taxonomy" id="256645"/>
    <lineage>
        <taxon>Eukaryota</taxon>
        <taxon>Fungi</taxon>
        <taxon>Dikarya</taxon>
        <taxon>Ascomycota</taxon>
        <taxon>Pezizomycotina</taxon>
        <taxon>Dothideomycetes</taxon>
        <taxon>Pleosporomycetidae</taxon>
        <taxon>Pleosporales</taxon>
        <taxon>Torulaceae</taxon>
        <taxon>Dendryphion</taxon>
    </lineage>
</organism>
<keyword evidence="2 5" id="KW-0378">Hydrolase</keyword>
<keyword evidence="3 5" id="KW-0442">Lipid degradation</keyword>
<dbReference type="AlphaFoldDB" id="A0A9P9DUI5"/>
<comment type="caution">
    <text evidence="5">Lacks conserved residue(s) required for the propagation of feature annotation.</text>
</comment>
<feature type="region of interest" description="Disordered" evidence="6">
    <location>
        <begin position="584"/>
        <end position="709"/>
    </location>
</feature>
<feature type="compositionally biased region" description="Low complexity" evidence="6">
    <location>
        <begin position="665"/>
        <end position="676"/>
    </location>
</feature>
<dbReference type="Proteomes" id="UP000700596">
    <property type="component" value="Unassembled WGS sequence"/>
</dbReference>
<dbReference type="PROSITE" id="PS51635">
    <property type="entry name" value="PNPLA"/>
    <property type="match status" value="1"/>
</dbReference>
<proteinExistence type="predicted"/>
<dbReference type="InterPro" id="IPR002641">
    <property type="entry name" value="PNPLA_dom"/>
</dbReference>
<dbReference type="PANTHER" id="PTHR14226">
    <property type="entry name" value="NEUROPATHY TARGET ESTERASE/SWISS CHEESE D.MELANOGASTER"/>
    <property type="match status" value="1"/>
</dbReference>
<sequence>MSFLLDTTFPGSTQLHVDGLATNKHGERRPRKSQSHASLLAPLIQLVRDPVGTISGAVGALEKIPETPSLQDGEIDRKQLLYLHMRNAESYEEWKAAANELDILEGNDAWKLENESHEYDSVLVAARLQQLDEARLSCDVTKMLFLVRTALTRGLGGMGDLRLYKHSHIGTKALIERYIESAQKTLMALLEVSARQADKCPIEPRILVEQLLLARQSFGRSALLLSGGGTFGMNHIGVVKTLWKNRLLPRIISGASAGSIVCAVLCSRTDSEIPEVLEEFCYGDLAVFEKEGEEDSVLVKATRFLKYGALFDISHLTNVMRNLLGDITFQESYNRTRRILNITVSSASLYELPRLLNYVTAPNVMIWSAVCASCSVPFVFSAASLLAKDPKTGKEIPWNPTPNAGWIDGSVDNDLPMTRLAEMFNVNHFIVSQVNPHVVPFLAKEDEIVGAEAQQAPAVSAGPSWIHSMANLAKGEALHRLQVLAEMGIFPNYITKVRSVLNQRYSGDITIFPSISFAHFPKVLSNPTSDYMLQSMLTGERATWPKLSQIQNHVAIELALDETIQQLRARVVFSPSQIDLRLSNFSRPLSQGNGKPVHKSTRFQADPPSPLRSSALFRSNAASQPRLKLPPAQIGKPYLPAHPLRKHRKSFGDVRPQYSTTDAFSSSTNLGDGSSTDGDDEGFSADTETSDILSSPSPPSSPSSAMPALWPSTRQLFPSASQPATPSISSSLLGHRHISLLNLTMTTDPKRPSSPELRYKRLFHPSPATNSSNPAAIDSEVQREVEKTTQTSSETIPTLRKTECLPESQIVPPPPAALFHPGSFSSALPTVIGSPAILAEASPNPSLSKEDKTFHALSSKNLCRAESQDFNIGQRERRYSRRGSAQGLGLNLLLDISGTRGMMLRRKKSSRNMFGQDADVP</sequence>
<dbReference type="CDD" id="cd07230">
    <property type="entry name" value="Pat_TGL4-5_like"/>
    <property type="match status" value="1"/>
</dbReference>
<evidence type="ECO:0000256" key="4">
    <source>
        <dbReference type="ARBA" id="ARBA00023098"/>
    </source>
</evidence>
<evidence type="ECO:0000256" key="3">
    <source>
        <dbReference type="ARBA" id="ARBA00022963"/>
    </source>
</evidence>
<dbReference type="Gene3D" id="3.40.1090.10">
    <property type="entry name" value="Cytosolic phospholipase A2 catalytic domain"/>
    <property type="match status" value="2"/>
</dbReference>
<dbReference type="GO" id="GO:0016740">
    <property type="term" value="F:transferase activity"/>
    <property type="evidence" value="ECO:0007669"/>
    <property type="project" value="UniProtKB-KW"/>
</dbReference>
<dbReference type="InterPro" id="IPR016035">
    <property type="entry name" value="Acyl_Trfase/lysoPLipase"/>
</dbReference>
<feature type="short sequence motif" description="GXGXXG" evidence="5">
    <location>
        <begin position="227"/>
        <end position="232"/>
    </location>
</feature>
<protein>
    <submittedName>
        <fullName evidence="8">Acyl transferase/acyl hydrolase/lysophospholipase</fullName>
    </submittedName>
</protein>
<gene>
    <name evidence="8" type="ORF">B0J11DRAFT_558342</name>
</gene>
<feature type="active site" description="Proton acceptor" evidence="5">
    <location>
        <position position="408"/>
    </location>
</feature>
<keyword evidence="9" id="KW-1185">Reference proteome</keyword>
<dbReference type="InterPro" id="IPR021771">
    <property type="entry name" value="Triacylglycerol_lipase_N"/>
</dbReference>
<evidence type="ECO:0000256" key="5">
    <source>
        <dbReference type="PROSITE-ProRule" id="PRU01161"/>
    </source>
</evidence>
<dbReference type="OrthoDB" id="10049244at2759"/>
<evidence type="ECO:0000259" key="7">
    <source>
        <dbReference type="PROSITE" id="PS51635"/>
    </source>
</evidence>
<feature type="compositionally biased region" description="Polar residues" evidence="6">
    <location>
        <begin position="584"/>
        <end position="593"/>
    </location>
</feature>
<evidence type="ECO:0000313" key="8">
    <source>
        <dbReference type="EMBL" id="KAH7126840.1"/>
    </source>
</evidence>
<dbReference type="InterPro" id="IPR050301">
    <property type="entry name" value="NTE"/>
</dbReference>
<keyword evidence="4 5" id="KW-0443">Lipid metabolism</keyword>
<name>A0A9P9DUI5_9PLEO</name>
<evidence type="ECO:0000256" key="1">
    <source>
        <dbReference type="ARBA" id="ARBA00002682"/>
    </source>
</evidence>
<feature type="active site" description="Nucleophile" evidence="5">
    <location>
        <position position="256"/>
    </location>
</feature>
<dbReference type="Pfam" id="PF11815">
    <property type="entry name" value="DUF3336"/>
    <property type="match status" value="1"/>
</dbReference>
<dbReference type="SUPFAM" id="SSF52151">
    <property type="entry name" value="FabD/lysophospholipase-like"/>
    <property type="match status" value="1"/>
</dbReference>
<evidence type="ECO:0000313" key="9">
    <source>
        <dbReference type="Proteomes" id="UP000700596"/>
    </source>
</evidence>
<dbReference type="EMBL" id="JAGMWT010000006">
    <property type="protein sequence ID" value="KAH7126840.1"/>
    <property type="molecule type" value="Genomic_DNA"/>
</dbReference>
<reference evidence="8" key="1">
    <citation type="journal article" date="2021" name="Nat. Commun.">
        <title>Genetic determinants of endophytism in the Arabidopsis root mycobiome.</title>
        <authorList>
            <person name="Mesny F."/>
            <person name="Miyauchi S."/>
            <person name="Thiergart T."/>
            <person name="Pickel B."/>
            <person name="Atanasova L."/>
            <person name="Karlsson M."/>
            <person name="Huettel B."/>
            <person name="Barry K.W."/>
            <person name="Haridas S."/>
            <person name="Chen C."/>
            <person name="Bauer D."/>
            <person name="Andreopoulos W."/>
            <person name="Pangilinan J."/>
            <person name="LaButti K."/>
            <person name="Riley R."/>
            <person name="Lipzen A."/>
            <person name="Clum A."/>
            <person name="Drula E."/>
            <person name="Henrissat B."/>
            <person name="Kohler A."/>
            <person name="Grigoriev I.V."/>
            <person name="Martin F.M."/>
            <person name="Hacquard S."/>
        </authorList>
    </citation>
    <scope>NUCLEOTIDE SEQUENCE</scope>
    <source>
        <strain evidence="8">MPI-CAGE-CH-0243</strain>
    </source>
</reference>
<feature type="short sequence motif" description="GXSXG" evidence="5">
    <location>
        <begin position="254"/>
        <end position="258"/>
    </location>
</feature>
<dbReference type="Pfam" id="PF01734">
    <property type="entry name" value="Patatin"/>
    <property type="match status" value="1"/>
</dbReference>